<evidence type="ECO:0000256" key="2">
    <source>
        <dbReference type="SAM" id="MobiDB-lite"/>
    </source>
</evidence>
<dbReference type="Proteomes" id="UP000191408">
    <property type="component" value="Unassembled WGS sequence"/>
</dbReference>
<dbReference type="GO" id="GO:0006351">
    <property type="term" value="P:DNA-templated transcription"/>
    <property type="evidence" value="ECO:0007669"/>
    <property type="project" value="InterPro"/>
</dbReference>
<dbReference type="GO" id="GO:0008270">
    <property type="term" value="F:zinc ion binding"/>
    <property type="evidence" value="ECO:0007669"/>
    <property type="project" value="InterPro"/>
</dbReference>
<name>A0A1V6N5X9_PENPO</name>
<dbReference type="CDD" id="cd12148">
    <property type="entry name" value="fungal_TF_MHR"/>
    <property type="match status" value="1"/>
</dbReference>
<feature type="compositionally biased region" description="Polar residues" evidence="2">
    <location>
        <begin position="622"/>
        <end position="632"/>
    </location>
</feature>
<dbReference type="GO" id="GO:0003677">
    <property type="term" value="F:DNA binding"/>
    <property type="evidence" value="ECO:0007669"/>
    <property type="project" value="InterPro"/>
</dbReference>
<protein>
    <recommendedName>
        <fullName evidence="3">Xylanolytic transcriptional activator regulatory domain-containing protein</fullName>
    </recommendedName>
</protein>
<feature type="domain" description="Xylanolytic transcriptional activator regulatory" evidence="3">
    <location>
        <begin position="222"/>
        <end position="408"/>
    </location>
</feature>
<dbReference type="OrthoDB" id="103819at2759"/>
<dbReference type="PANTHER" id="PTHR46910">
    <property type="entry name" value="TRANSCRIPTION FACTOR PDR1"/>
    <property type="match status" value="1"/>
</dbReference>
<gene>
    <name evidence="4" type="ORF">PENPOL_c034G09771</name>
</gene>
<dbReference type="EMBL" id="MDYM01000034">
    <property type="protein sequence ID" value="OQD59997.1"/>
    <property type="molecule type" value="Genomic_DNA"/>
</dbReference>
<dbReference type="STRING" id="60169.A0A1V6N5X9"/>
<reference evidence="5" key="1">
    <citation type="journal article" date="2017" name="Nat. Microbiol.">
        <title>Global analysis of biosynthetic gene clusters reveals vast potential of secondary metabolite production in Penicillium species.</title>
        <authorList>
            <person name="Nielsen J.C."/>
            <person name="Grijseels S."/>
            <person name="Prigent S."/>
            <person name="Ji B."/>
            <person name="Dainat J."/>
            <person name="Nielsen K.F."/>
            <person name="Frisvad J.C."/>
            <person name="Workman M."/>
            <person name="Nielsen J."/>
        </authorList>
    </citation>
    <scope>NUCLEOTIDE SEQUENCE [LARGE SCALE GENOMIC DNA]</scope>
    <source>
        <strain evidence="5">IBT 4502</strain>
    </source>
</reference>
<keyword evidence="1" id="KW-0539">Nucleus</keyword>
<feature type="region of interest" description="Disordered" evidence="2">
    <location>
        <begin position="102"/>
        <end position="128"/>
    </location>
</feature>
<proteinExistence type="predicted"/>
<evidence type="ECO:0000256" key="1">
    <source>
        <dbReference type="ARBA" id="ARBA00023242"/>
    </source>
</evidence>
<evidence type="ECO:0000259" key="3">
    <source>
        <dbReference type="Pfam" id="PF04082"/>
    </source>
</evidence>
<dbReference type="GO" id="GO:0003700">
    <property type="term" value="F:DNA-binding transcription factor activity"/>
    <property type="evidence" value="ECO:0007669"/>
    <property type="project" value="InterPro"/>
</dbReference>
<dbReference type="InterPro" id="IPR050987">
    <property type="entry name" value="AtrR-like"/>
</dbReference>
<accession>A0A1V6N5X9</accession>
<feature type="region of interest" description="Disordered" evidence="2">
    <location>
        <begin position="610"/>
        <end position="632"/>
    </location>
</feature>
<organism evidence="4 5">
    <name type="scientific">Penicillium polonicum</name>
    <dbReference type="NCBI Taxonomy" id="60169"/>
    <lineage>
        <taxon>Eukaryota</taxon>
        <taxon>Fungi</taxon>
        <taxon>Dikarya</taxon>
        <taxon>Ascomycota</taxon>
        <taxon>Pezizomycotina</taxon>
        <taxon>Eurotiomycetes</taxon>
        <taxon>Eurotiomycetidae</taxon>
        <taxon>Eurotiales</taxon>
        <taxon>Aspergillaceae</taxon>
        <taxon>Penicillium</taxon>
    </lineage>
</organism>
<dbReference type="InterPro" id="IPR007219">
    <property type="entry name" value="XnlR_reg_dom"/>
</dbReference>
<dbReference type="Pfam" id="PF04082">
    <property type="entry name" value="Fungal_trans"/>
    <property type="match status" value="1"/>
</dbReference>
<keyword evidence="5" id="KW-1185">Reference proteome</keyword>
<comment type="caution">
    <text evidence="4">The sequence shown here is derived from an EMBL/GenBank/DDBJ whole genome shotgun (WGS) entry which is preliminary data.</text>
</comment>
<dbReference type="AlphaFoldDB" id="A0A1V6N5X9"/>
<dbReference type="PANTHER" id="PTHR46910:SF1">
    <property type="entry name" value="MISCELLANEOUS ZN(II)2CYS6 TRANSCRIPTION FACTOR (EUROFUNG)-RELATED"/>
    <property type="match status" value="1"/>
</dbReference>
<evidence type="ECO:0000313" key="4">
    <source>
        <dbReference type="EMBL" id="OQD59997.1"/>
    </source>
</evidence>
<evidence type="ECO:0000313" key="5">
    <source>
        <dbReference type="Proteomes" id="UP000191408"/>
    </source>
</evidence>
<sequence>MARETNRDEYTGRFAAVERNHHAEIVPALDYNVNGLVKAKSAIKQRSCMCAALPSMRADSNSQFPRSRTILGMGSRIQHLENTIADTQRSLKQLLDEQQVTLPDSAGRSSSPPGPRPHFSPEQFPDTLETRDFKRPLSRFLLGHNNDERCFGSTSLESLMLKIKDNMIDGYDSESHTFKDCISQARRKIDLLVKQGEGECAKDTSPPTTPPFAILDAMVEPYFSSINPHFPIWQKEKFICMATTLRQTPSSERDLASIICCNNLILMAMSADSLCSNRGESMHNRQGTKVSSIEFDMIAGFLANTRRAVQSIDQLVSPHLINVQALLSLYMVAQEHFSIGVSETLFSLAARCAKLTGIHQWQSFQGHLSDEDIRERQNTSYCLYTIDKALCWTAGLSPNIPASDIHFESYVASSEASLASSLIAKSELAKIEEAIYLEIYANQVKPKNEDEIRGFATMTLSKLQVWLTNSGMDFGIVQTLPETSASKLQLAIRYLNIHLLLIWPHQHHPDTIFQRCQEVARMCMKLVLSLWNSPPDKGNHAVFPSFVASLPPLYLYEVLLSILSNKDSKSDLSMLEEYVDMLETITDSRADKSYNRRLYQLSVIVKDVTSARKTQHKRQKPSPESTTNTDSITDLLSPLGSRYTYLGSELQEIGNSGFDSSVFQDLDTSFTFLSPLNFTTEEPALGPGESMPQLASFS</sequence>